<sequence length="303" mass="34883">MTCKGLTGKKLENCCTNNILINSNQFQDLSGPQNHSNLLLHRQLSNGIKQSMEKVEACTIIDNTISSLSRSLNMFAEKNNRPMVSPSAQPEQTSQATPATSCAFVEPSENSSIVIEAYKDETQMPGIMSVITKELSEPYSIYTYRFFIHNWPELCLLARDTTNNCNIGVIVCKLDHDPKWRRGYIAMLAVEQAYRRRGIGKMLVQRSIEVMREKGCDEVMLEAEVTNKSALILYDRLGFIRERRLYRYYLNGSDAFRLKLLFADCWPEERPFLRDTECDDHQCDHDHQHSHQPQQQHRITEVA</sequence>
<name>A0AC35GDJ9_9BILA</name>
<dbReference type="WBParaSite" id="PS1159_v2.g4084.t1">
    <property type="protein sequence ID" value="PS1159_v2.g4084.t1"/>
    <property type="gene ID" value="PS1159_v2.g4084"/>
</dbReference>
<protein>
    <submittedName>
        <fullName evidence="2">N-acetyltransferase domain-containing protein</fullName>
    </submittedName>
</protein>
<accession>A0AC35GDJ9</accession>
<organism evidence="1 2">
    <name type="scientific">Panagrolaimus sp. PS1159</name>
    <dbReference type="NCBI Taxonomy" id="55785"/>
    <lineage>
        <taxon>Eukaryota</taxon>
        <taxon>Metazoa</taxon>
        <taxon>Ecdysozoa</taxon>
        <taxon>Nematoda</taxon>
        <taxon>Chromadorea</taxon>
        <taxon>Rhabditida</taxon>
        <taxon>Tylenchina</taxon>
        <taxon>Panagrolaimomorpha</taxon>
        <taxon>Panagrolaimoidea</taxon>
        <taxon>Panagrolaimidae</taxon>
        <taxon>Panagrolaimus</taxon>
    </lineage>
</organism>
<dbReference type="Proteomes" id="UP000887580">
    <property type="component" value="Unplaced"/>
</dbReference>
<evidence type="ECO:0000313" key="1">
    <source>
        <dbReference type="Proteomes" id="UP000887580"/>
    </source>
</evidence>
<proteinExistence type="predicted"/>
<reference evidence="2" key="1">
    <citation type="submission" date="2022-11" db="UniProtKB">
        <authorList>
            <consortium name="WormBaseParasite"/>
        </authorList>
    </citation>
    <scope>IDENTIFICATION</scope>
</reference>
<evidence type="ECO:0000313" key="2">
    <source>
        <dbReference type="WBParaSite" id="PS1159_v2.g4084.t1"/>
    </source>
</evidence>